<dbReference type="SUPFAM" id="SSF47473">
    <property type="entry name" value="EF-hand"/>
    <property type="match status" value="1"/>
</dbReference>
<dbReference type="InterPro" id="IPR018247">
    <property type="entry name" value="EF_Hand_1_Ca_BS"/>
</dbReference>
<keyword evidence="1" id="KW-0106">Calcium</keyword>
<evidence type="ECO:0000256" key="1">
    <source>
        <dbReference type="ARBA" id="ARBA00022837"/>
    </source>
</evidence>
<sequence>MKASVVCLLFAILLMCVFPKGNEGYKTKNTGKEERKRLNKFNAYDTDRDGVIDIQELRIKASQEGLGENTDFLFENADKDENGQISYEEFKQSSLGIVE</sequence>
<evidence type="ECO:0000313" key="4">
    <source>
        <dbReference type="EMBL" id="KAK3577795.1"/>
    </source>
</evidence>
<proteinExistence type="predicted"/>
<evidence type="ECO:0000313" key="5">
    <source>
        <dbReference type="Proteomes" id="UP001195483"/>
    </source>
</evidence>
<dbReference type="CDD" id="cd00051">
    <property type="entry name" value="EFh"/>
    <property type="match status" value="1"/>
</dbReference>
<organism evidence="4 5">
    <name type="scientific">Potamilus streckersoni</name>
    <dbReference type="NCBI Taxonomy" id="2493646"/>
    <lineage>
        <taxon>Eukaryota</taxon>
        <taxon>Metazoa</taxon>
        <taxon>Spiralia</taxon>
        <taxon>Lophotrochozoa</taxon>
        <taxon>Mollusca</taxon>
        <taxon>Bivalvia</taxon>
        <taxon>Autobranchia</taxon>
        <taxon>Heteroconchia</taxon>
        <taxon>Palaeoheterodonta</taxon>
        <taxon>Unionida</taxon>
        <taxon>Unionoidea</taxon>
        <taxon>Unionidae</taxon>
        <taxon>Ambleminae</taxon>
        <taxon>Lampsilini</taxon>
        <taxon>Potamilus</taxon>
    </lineage>
</organism>
<accession>A0AAE0RR41</accession>
<dbReference type="Gene3D" id="1.10.238.10">
    <property type="entry name" value="EF-hand"/>
    <property type="match status" value="1"/>
</dbReference>
<gene>
    <name evidence="4" type="ORF">CHS0354_000212</name>
</gene>
<dbReference type="GO" id="GO:0005509">
    <property type="term" value="F:calcium ion binding"/>
    <property type="evidence" value="ECO:0007669"/>
    <property type="project" value="InterPro"/>
</dbReference>
<dbReference type="InterPro" id="IPR011992">
    <property type="entry name" value="EF-hand-dom_pair"/>
</dbReference>
<comment type="caution">
    <text evidence="4">The sequence shown here is derived from an EMBL/GenBank/DDBJ whole genome shotgun (WGS) entry which is preliminary data.</text>
</comment>
<dbReference type="EMBL" id="JAEAOA010000062">
    <property type="protein sequence ID" value="KAK3577795.1"/>
    <property type="molecule type" value="Genomic_DNA"/>
</dbReference>
<feature type="chain" id="PRO_5042226437" description="EF-hand domain-containing protein" evidence="2">
    <location>
        <begin position="25"/>
        <end position="99"/>
    </location>
</feature>
<feature type="domain" description="EF-hand" evidence="3">
    <location>
        <begin position="32"/>
        <end position="67"/>
    </location>
</feature>
<evidence type="ECO:0000259" key="3">
    <source>
        <dbReference type="PROSITE" id="PS50222"/>
    </source>
</evidence>
<reference evidence="4" key="1">
    <citation type="journal article" date="2021" name="Genome Biol. Evol.">
        <title>A High-Quality Reference Genome for a Parasitic Bivalve with Doubly Uniparental Inheritance (Bivalvia: Unionida).</title>
        <authorList>
            <person name="Smith C.H."/>
        </authorList>
    </citation>
    <scope>NUCLEOTIDE SEQUENCE</scope>
    <source>
        <strain evidence="4">CHS0354</strain>
    </source>
</reference>
<dbReference type="InterPro" id="IPR002048">
    <property type="entry name" value="EF_hand_dom"/>
</dbReference>
<protein>
    <recommendedName>
        <fullName evidence="3">EF-hand domain-containing protein</fullName>
    </recommendedName>
</protein>
<feature type="signal peptide" evidence="2">
    <location>
        <begin position="1"/>
        <end position="24"/>
    </location>
</feature>
<keyword evidence="5" id="KW-1185">Reference proteome</keyword>
<dbReference type="PROSITE" id="PS50222">
    <property type="entry name" value="EF_HAND_2"/>
    <property type="match status" value="1"/>
</dbReference>
<dbReference type="Proteomes" id="UP001195483">
    <property type="component" value="Unassembled WGS sequence"/>
</dbReference>
<reference evidence="4" key="2">
    <citation type="journal article" date="2021" name="Genome Biol. Evol.">
        <title>Developing a high-quality reference genome for a parasitic bivalve with doubly uniparental inheritance (Bivalvia: Unionida).</title>
        <authorList>
            <person name="Smith C.H."/>
        </authorList>
    </citation>
    <scope>NUCLEOTIDE SEQUENCE</scope>
    <source>
        <strain evidence="4">CHS0354</strain>
        <tissue evidence="4">Mantle</tissue>
    </source>
</reference>
<keyword evidence="2" id="KW-0732">Signal</keyword>
<dbReference type="AlphaFoldDB" id="A0AAE0RR41"/>
<name>A0AAE0RR41_9BIVA</name>
<reference evidence="4" key="3">
    <citation type="submission" date="2023-05" db="EMBL/GenBank/DDBJ databases">
        <authorList>
            <person name="Smith C.H."/>
        </authorList>
    </citation>
    <scope>NUCLEOTIDE SEQUENCE</scope>
    <source>
        <strain evidence="4">CHS0354</strain>
        <tissue evidence="4">Mantle</tissue>
    </source>
</reference>
<dbReference type="PROSITE" id="PS00018">
    <property type="entry name" value="EF_HAND_1"/>
    <property type="match status" value="2"/>
</dbReference>
<dbReference type="Pfam" id="PF13499">
    <property type="entry name" value="EF-hand_7"/>
    <property type="match status" value="1"/>
</dbReference>
<evidence type="ECO:0000256" key="2">
    <source>
        <dbReference type="SAM" id="SignalP"/>
    </source>
</evidence>